<proteinExistence type="predicted"/>
<feature type="region of interest" description="Disordered" evidence="1">
    <location>
        <begin position="192"/>
        <end position="232"/>
    </location>
</feature>
<evidence type="ECO:0008006" key="4">
    <source>
        <dbReference type="Google" id="ProtNLM"/>
    </source>
</evidence>
<feature type="compositionally biased region" description="Basic and acidic residues" evidence="1">
    <location>
        <begin position="192"/>
        <end position="222"/>
    </location>
</feature>
<dbReference type="AlphaFoldDB" id="A0A9X3LLQ5"/>
<dbReference type="RefSeq" id="WP_269944021.1">
    <property type="nucleotide sequence ID" value="NZ_JAKMUT010000001.1"/>
</dbReference>
<sequence>MAAENGLRTFGNGIVAVELEITSGTWYTLWAPNWLVKGERWQGFLGDDDDLFVFDSPAKLLAFLEDGGRNELAEHPKWAQFKSDLVTNVVPTRTGKISLVEVPRKLAQRPGYESTSAVARGFDLLRSMGNVLGLKSVNNWFHSYSILDNVRRGPDHYQSQNGLEEWSGVGRTVLDRWKGMLDDVEVHLTEPEVDEEKVKDAQKRIDEAQEAREKRQKEKEAEAAAAAKTTDGEDVDPYDKTIWADAGIDPIRISLNGQYVYTLRCYVGDKPRFLGRHGEINTFPNSRALVRWIIDAHDHDLEELDTWGDLVSAANAGELEVTVHDSNQYSFAGLHDDISESLDAVDTDQLGRAYELLADAADWAGDDGVNKILLSYPKLQNYLAYMLGSPSDAQPSAPFDEEAKGWKALEEGLIKRFTRF</sequence>
<evidence type="ECO:0000313" key="3">
    <source>
        <dbReference type="Proteomes" id="UP001146469"/>
    </source>
</evidence>
<evidence type="ECO:0000256" key="1">
    <source>
        <dbReference type="SAM" id="MobiDB-lite"/>
    </source>
</evidence>
<dbReference type="Proteomes" id="UP001146469">
    <property type="component" value="Unassembled WGS sequence"/>
</dbReference>
<evidence type="ECO:0000313" key="2">
    <source>
        <dbReference type="EMBL" id="MCZ9288898.1"/>
    </source>
</evidence>
<reference evidence="2" key="1">
    <citation type="submission" date="2022-02" db="EMBL/GenBank/DDBJ databases">
        <title>Corynebacterium sp. from urogenital microbiome.</title>
        <authorList>
            <person name="Cappelli E.A."/>
            <person name="Ribeiro T.G."/>
            <person name="Peixe L."/>
        </authorList>
    </citation>
    <scope>NUCLEOTIDE SEQUENCE</scope>
    <source>
        <strain evidence="2">C8Ua_174</strain>
    </source>
</reference>
<organism evidence="2 3">
    <name type="scientific">Corynebacterium evansiae</name>
    <dbReference type="NCBI Taxonomy" id="2913499"/>
    <lineage>
        <taxon>Bacteria</taxon>
        <taxon>Bacillati</taxon>
        <taxon>Actinomycetota</taxon>
        <taxon>Actinomycetes</taxon>
        <taxon>Mycobacteriales</taxon>
        <taxon>Corynebacteriaceae</taxon>
        <taxon>Corynebacterium</taxon>
    </lineage>
</organism>
<gene>
    <name evidence="2" type="ORF">L8V00_01545</name>
</gene>
<name>A0A9X3LLQ5_9CORY</name>
<dbReference type="EMBL" id="JAKMUT010000001">
    <property type="protein sequence ID" value="MCZ9288898.1"/>
    <property type="molecule type" value="Genomic_DNA"/>
</dbReference>
<comment type="caution">
    <text evidence="2">The sequence shown here is derived from an EMBL/GenBank/DDBJ whole genome shotgun (WGS) entry which is preliminary data.</text>
</comment>
<protein>
    <recommendedName>
        <fullName evidence="4">Primosomal protein</fullName>
    </recommendedName>
</protein>
<keyword evidence="3" id="KW-1185">Reference proteome</keyword>
<accession>A0A9X3LLQ5</accession>